<keyword evidence="1 4" id="KW-0378">Hydrolase</keyword>
<feature type="short sequence motif" description="GXSXG" evidence="4">
    <location>
        <begin position="37"/>
        <end position="41"/>
    </location>
</feature>
<dbReference type="STRING" id="1291052.FC18_GL001635"/>
<dbReference type="InterPro" id="IPR045943">
    <property type="entry name" value="DUF6363"/>
</dbReference>
<dbReference type="RefSeq" id="WP_056975871.1">
    <property type="nucleotide sequence ID" value="NZ_AYYO01000030.1"/>
</dbReference>
<dbReference type="EMBL" id="AYYO01000030">
    <property type="protein sequence ID" value="KRM55185.1"/>
    <property type="molecule type" value="Genomic_DNA"/>
</dbReference>
<proteinExistence type="predicted"/>
<dbReference type="SUPFAM" id="SSF52151">
    <property type="entry name" value="FabD/lysophospholipase-like"/>
    <property type="match status" value="1"/>
</dbReference>
<protein>
    <recommendedName>
        <fullName evidence="5">PNPLA domain-containing protein</fullName>
    </recommendedName>
</protein>
<dbReference type="InterPro" id="IPR037483">
    <property type="entry name" value="YjjU-like"/>
</dbReference>
<feature type="active site" description="Proton acceptor" evidence="4">
    <location>
        <position position="159"/>
    </location>
</feature>
<dbReference type="PROSITE" id="PS51635">
    <property type="entry name" value="PNPLA"/>
    <property type="match status" value="1"/>
</dbReference>
<feature type="short sequence motif" description="DGA/G" evidence="4">
    <location>
        <begin position="159"/>
        <end position="161"/>
    </location>
</feature>
<dbReference type="Pfam" id="PF19890">
    <property type="entry name" value="DUF6363"/>
    <property type="match status" value="1"/>
</dbReference>
<dbReference type="OrthoDB" id="9802424at2"/>
<evidence type="ECO:0000256" key="3">
    <source>
        <dbReference type="ARBA" id="ARBA00023098"/>
    </source>
</evidence>
<dbReference type="AlphaFoldDB" id="A0A0R1ZJR9"/>
<keyword evidence="7" id="KW-1185">Reference proteome</keyword>
<gene>
    <name evidence="6" type="ORF">FC18_GL001635</name>
</gene>
<dbReference type="InterPro" id="IPR050301">
    <property type="entry name" value="NTE"/>
</dbReference>
<sequence>MYKAALVLEGGALRGEYTAGVLDAFLDEDIHFDTVIGVSAGALCGTNYISEQRGRTNMINTQYRHDKNYISVRRAFRRQDIINLDYLFESHGDGWEDFDATTYRRSASKFVIVATSLELGRAVYFEHPVAREMVQTLKASSSMPFISAPAKTSQGLCLDGGIADSIPFEYAQLAGFDKIVVIRTREREYRKRRTQSPLRYAYEHAFAQYPEFVKAAAARPEMYNRQADKLDDLEEAGQVFVIAPAEPVTVGRLEGNTDKLEALYETGLEQTQALIPDLRSYLTK</sequence>
<feature type="domain" description="PNPLA" evidence="5">
    <location>
        <begin position="6"/>
        <end position="172"/>
    </location>
</feature>
<dbReference type="InterPro" id="IPR016035">
    <property type="entry name" value="Acyl_Trfase/lysoPLipase"/>
</dbReference>
<name>A0A0R1ZJR9_9LACO</name>
<keyword evidence="3 4" id="KW-0443">Lipid metabolism</keyword>
<comment type="caution">
    <text evidence="4">Lacks conserved residue(s) required for the propagation of feature annotation.</text>
</comment>
<organism evidence="6 7">
    <name type="scientific">Lacticaseibacillus sharpeae JCM 1186 = DSM 20505</name>
    <dbReference type="NCBI Taxonomy" id="1291052"/>
    <lineage>
        <taxon>Bacteria</taxon>
        <taxon>Bacillati</taxon>
        <taxon>Bacillota</taxon>
        <taxon>Bacilli</taxon>
        <taxon>Lactobacillales</taxon>
        <taxon>Lactobacillaceae</taxon>
        <taxon>Lacticaseibacillus</taxon>
    </lineage>
</organism>
<dbReference type="InterPro" id="IPR002641">
    <property type="entry name" value="PNPLA_dom"/>
</dbReference>
<accession>A0A0R1ZJR9</accession>
<dbReference type="PANTHER" id="PTHR14226">
    <property type="entry name" value="NEUROPATHY TARGET ESTERASE/SWISS CHEESE D.MELANOGASTER"/>
    <property type="match status" value="1"/>
</dbReference>
<dbReference type="CDD" id="cd07208">
    <property type="entry name" value="Pat_hypo_Ecoli_yjju_like"/>
    <property type="match status" value="1"/>
</dbReference>
<dbReference type="GO" id="GO:0016787">
    <property type="term" value="F:hydrolase activity"/>
    <property type="evidence" value="ECO:0007669"/>
    <property type="project" value="UniProtKB-UniRule"/>
</dbReference>
<dbReference type="PANTHER" id="PTHR14226:SF25">
    <property type="entry name" value="PHOSPHOESTERASE"/>
    <property type="match status" value="1"/>
</dbReference>
<dbReference type="GO" id="GO:0016042">
    <property type="term" value="P:lipid catabolic process"/>
    <property type="evidence" value="ECO:0007669"/>
    <property type="project" value="UniProtKB-UniRule"/>
</dbReference>
<dbReference type="Pfam" id="PF01734">
    <property type="entry name" value="Patatin"/>
    <property type="match status" value="1"/>
</dbReference>
<evidence type="ECO:0000256" key="1">
    <source>
        <dbReference type="ARBA" id="ARBA00022801"/>
    </source>
</evidence>
<evidence type="ECO:0000256" key="4">
    <source>
        <dbReference type="PROSITE-ProRule" id="PRU01161"/>
    </source>
</evidence>
<feature type="active site" description="Nucleophile" evidence="4">
    <location>
        <position position="39"/>
    </location>
</feature>
<keyword evidence="2 4" id="KW-0442">Lipid degradation</keyword>
<evidence type="ECO:0000259" key="5">
    <source>
        <dbReference type="PROSITE" id="PS51635"/>
    </source>
</evidence>
<dbReference type="PATRIC" id="fig|1291052.5.peg.1665"/>
<evidence type="ECO:0000256" key="2">
    <source>
        <dbReference type="ARBA" id="ARBA00022963"/>
    </source>
</evidence>
<evidence type="ECO:0000313" key="7">
    <source>
        <dbReference type="Proteomes" id="UP000051679"/>
    </source>
</evidence>
<evidence type="ECO:0000313" key="6">
    <source>
        <dbReference type="EMBL" id="KRM55185.1"/>
    </source>
</evidence>
<dbReference type="Proteomes" id="UP000051679">
    <property type="component" value="Unassembled WGS sequence"/>
</dbReference>
<reference evidence="6 7" key="1">
    <citation type="journal article" date="2015" name="Genome Announc.">
        <title>Expanding the biotechnology potential of lactobacilli through comparative genomics of 213 strains and associated genera.</title>
        <authorList>
            <person name="Sun Z."/>
            <person name="Harris H.M."/>
            <person name="McCann A."/>
            <person name="Guo C."/>
            <person name="Argimon S."/>
            <person name="Zhang W."/>
            <person name="Yang X."/>
            <person name="Jeffery I.B."/>
            <person name="Cooney J.C."/>
            <person name="Kagawa T.F."/>
            <person name="Liu W."/>
            <person name="Song Y."/>
            <person name="Salvetti E."/>
            <person name="Wrobel A."/>
            <person name="Rasinkangas P."/>
            <person name="Parkhill J."/>
            <person name="Rea M.C."/>
            <person name="O'Sullivan O."/>
            <person name="Ritari J."/>
            <person name="Douillard F.P."/>
            <person name="Paul Ross R."/>
            <person name="Yang R."/>
            <person name="Briner A.E."/>
            <person name="Felis G.E."/>
            <person name="de Vos W.M."/>
            <person name="Barrangou R."/>
            <person name="Klaenhammer T.R."/>
            <person name="Caufield P.W."/>
            <person name="Cui Y."/>
            <person name="Zhang H."/>
            <person name="O'Toole P.W."/>
        </authorList>
    </citation>
    <scope>NUCLEOTIDE SEQUENCE [LARGE SCALE GENOMIC DNA]</scope>
    <source>
        <strain evidence="6 7">DSM 20505</strain>
    </source>
</reference>
<comment type="caution">
    <text evidence="6">The sequence shown here is derived from an EMBL/GenBank/DDBJ whole genome shotgun (WGS) entry which is preliminary data.</text>
</comment>
<dbReference type="Gene3D" id="3.40.1090.10">
    <property type="entry name" value="Cytosolic phospholipase A2 catalytic domain"/>
    <property type="match status" value="2"/>
</dbReference>